<keyword evidence="5" id="KW-0238">DNA-binding</keyword>
<dbReference type="CDD" id="cd17920">
    <property type="entry name" value="DEXHc_RecQ"/>
    <property type="match status" value="1"/>
</dbReference>
<keyword evidence="3 8" id="KW-0347">Helicase</keyword>
<evidence type="ECO:0000256" key="3">
    <source>
        <dbReference type="ARBA" id="ARBA00022806"/>
    </source>
</evidence>
<dbReference type="PROSITE" id="PS51194">
    <property type="entry name" value="HELICASE_CTER"/>
    <property type="match status" value="1"/>
</dbReference>
<protein>
    <submittedName>
        <fullName evidence="8">RecQ family ATP-dependent DNA helicase</fullName>
        <ecNumber evidence="8">3.6.4.12</ecNumber>
    </submittedName>
</protein>
<dbReference type="RefSeq" id="WP_125648614.1">
    <property type="nucleotide sequence ID" value="NZ_JBHTOH010000093.1"/>
</dbReference>
<dbReference type="Pfam" id="PF00271">
    <property type="entry name" value="Helicase_C"/>
    <property type="match status" value="1"/>
</dbReference>
<dbReference type="SUPFAM" id="SSF52540">
    <property type="entry name" value="P-loop containing nucleoside triphosphate hydrolases"/>
    <property type="match status" value="1"/>
</dbReference>
<feature type="domain" description="Helicase ATP-binding" evidence="6">
    <location>
        <begin position="26"/>
        <end position="193"/>
    </location>
</feature>
<organism evidence="8 9">
    <name type="scientific">Lapidilactobacillus gannanensis</name>
    <dbReference type="NCBI Taxonomy" id="2486002"/>
    <lineage>
        <taxon>Bacteria</taxon>
        <taxon>Bacillati</taxon>
        <taxon>Bacillota</taxon>
        <taxon>Bacilli</taxon>
        <taxon>Lactobacillales</taxon>
        <taxon>Lactobacillaceae</taxon>
        <taxon>Lapidilactobacillus</taxon>
    </lineage>
</organism>
<evidence type="ECO:0000256" key="1">
    <source>
        <dbReference type="ARBA" id="ARBA00022741"/>
    </source>
</evidence>
<reference evidence="9" key="1">
    <citation type="journal article" date="2019" name="Int. J. Syst. Evol. Microbiol.">
        <title>The Global Catalogue of Microorganisms (GCM) 10K type strain sequencing project: providing services to taxonomists for standard genome sequencing and annotation.</title>
        <authorList>
            <consortium name="The Broad Institute Genomics Platform"/>
            <consortium name="The Broad Institute Genome Sequencing Center for Infectious Disease"/>
            <person name="Wu L."/>
            <person name="Ma J."/>
        </authorList>
    </citation>
    <scope>NUCLEOTIDE SEQUENCE [LARGE SCALE GENOMIC DNA]</scope>
    <source>
        <strain evidence="9">CCM 8937</strain>
    </source>
</reference>
<accession>A0ABW4BPD0</accession>
<keyword evidence="9" id="KW-1185">Reference proteome</keyword>
<keyword evidence="2 8" id="KW-0378">Hydrolase</keyword>
<dbReference type="PANTHER" id="PTHR13710">
    <property type="entry name" value="DNA HELICASE RECQ FAMILY MEMBER"/>
    <property type="match status" value="1"/>
</dbReference>
<dbReference type="SMART" id="SM00490">
    <property type="entry name" value="HELICc"/>
    <property type="match status" value="1"/>
</dbReference>
<dbReference type="InterPro" id="IPR004589">
    <property type="entry name" value="DNA_helicase_ATP-dep_RecQ"/>
</dbReference>
<gene>
    <name evidence="8" type="ORF">ACFQ4R_11020</name>
</gene>
<dbReference type="GO" id="GO:0016787">
    <property type="term" value="F:hydrolase activity"/>
    <property type="evidence" value="ECO:0007669"/>
    <property type="project" value="UniProtKB-KW"/>
</dbReference>
<evidence type="ECO:0000313" key="8">
    <source>
        <dbReference type="EMBL" id="MFD1412111.1"/>
    </source>
</evidence>
<name>A0ABW4BPD0_9LACO</name>
<dbReference type="InterPro" id="IPR014001">
    <property type="entry name" value="Helicase_ATP-bd"/>
</dbReference>
<dbReference type="GO" id="GO:0003678">
    <property type="term" value="F:DNA helicase activity"/>
    <property type="evidence" value="ECO:0007669"/>
    <property type="project" value="UniProtKB-EC"/>
</dbReference>
<dbReference type="InterPro" id="IPR002464">
    <property type="entry name" value="DNA/RNA_helicase_DEAH_CS"/>
</dbReference>
<evidence type="ECO:0000256" key="2">
    <source>
        <dbReference type="ARBA" id="ARBA00022801"/>
    </source>
</evidence>
<dbReference type="InterPro" id="IPR011545">
    <property type="entry name" value="DEAD/DEAH_box_helicase_dom"/>
</dbReference>
<proteinExistence type="predicted"/>
<evidence type="ECO:0000313" key="9">
    <source>
        <dbReference type="Proteomes" id="UP001597191"/>
    </source>
</evidence>
<dbReference type="Pfam" id="PF00270">
    <property type="entry name" value="DEAD"/>
    <property type="match status" value="1"/>
</dbReference>
<evidence type="ECO:0000256" key="5">
    <source>
        <dbReference type="ARBA" id="ARBA00023125"/>
    </source>
</evidence>
<dbReference type="PANTHER" id="PTHR13710:SF84">
    <property type="entry name" value="ATP-DEPENDENT DNA HELICASE RECS-RELATED"/>
    <property type="match status" value="1"/>
</dbReference>
<dbReference type="Proteomes" id="UP001597191">
    <property type="component" value="Unassembled WGS sequence"/>
</dbReference>
<dbReference type="Gene3D" id="3.40.50.300">
    <property type="entry name" value="P-loop containing nucleotide triphosphate hydrolases"/>
    <property type="match status" value="2"/>
</dbReference>
<comment type="caution">
    <text evidence="8">The sequence shown here is derived from an EMBL/GenBank/DDBJ whole genome shotgun (WGS) entry which is preliminary data.</text>
</comment>
<dbReference type="InterPro" id="IPR027417">
    <property type="entry name" value="P-loop_NTPase"/>
</dbReference>
<dbReference type="PROSITE" id="PS00690">
    <property type="entry name" value="DEAH_ATP_HELICASE"/>
    <property type="match status" value="1"/>
</dbReference>
<evidence type="ECO:0000259" key="7">
    <source>
        <dbReference type="PROSITE" id="PS51194"/>
    </source>
</evidence>
<keyword evidence="4" id="KW-0067">ATP-binding</keyword>
<dbReference type="NCBIfam" id="TIGR00614">
    <property type="entry name" value="recQ_fam"/>
    <property type="match status" value="1"/>
</dbReference>
<dbReference type="SMART" id="SM00487">
    <property type="entry name" value="DEXDc"/>
    <property type="match status" value="1"/>
</dbReference>
<sequence length="482" mass="54238">MTVPLTDELQQRFGYQQFRPGQAEIIAALLAGQDAIAVLPTGSGKSLLYQFMAPHLSGLILVVSPLISLMSDQALRIRNAHLGPVAVLNSQLTPREKQQILRQLAQYKFLFVAPETLQQPFIQQAIKRVPLALFVVDEAHCISSWGPDFRPSYLLLGQVRRQLQPPLTLALTATATPRVFQDIQRELALPATTAHYRASVNRSNLFLRLERITQPADKNARLEPLLALGVPTLIYVATRHQAETLTQYLQLKTARPIAYYHGGLSGIERYRIQQLFLQDQLGIIVATNAFGMGIDKSNLRLVIHYDLPANFENYLQEIGRAGRDGQLALTVIFVDELDFAKQGQRIKNSQLTSTEIQNFFAHPDDRQQLNDGQLGVLAAYAQTQLPVAQVNDILQQTSRLRAQQRQAFWQFLNSKTCLRQQLCDYFDEQPPVIQHDQQCCSQSDQESLTTLLQRLPLVEATVKNSSEPPLTDLKTVLAKLFD</sequence>
<dbReference type="PROSITE" id="PS51192">
    <property type="entry name" value="HELICASE_ATP_BIND_1"/>
    <property type="match status" value="1"/>
</dbReference>
<keyword evidence="1" id="KW-0547">Nucleotide-binding</keyword>
<feature type="domain" description="Helicase C-terminal" evidence="7">
    <location>
        <begin position="221"/>
        <end position="367"/>
    </location>
</feature>
<dbReference type="EMBL" id="JBHTOH010000093">
    <property type="protein sequence ID" value="MFD1412111.1"/>
    <property type="molecule type" value="Genomic_DNA"/>
</dbReference>
<dbReference type="EC" id="3.6.4.12" evidence="8"/>
<dbReference type="InterPro" id="IPR001650">
    <property type="entry name" value="Helicase_C-like"/>
</dbReference>
<evidence type="ECO:0000256" key="4">
    <source>
        <dbReference type="ARBA" id="ARBA00022840"/>
    </source>
</evidence>
<evidence type="ECO:0000259" key="6">
    <source>
        <dbReference type="PROSITE" id="PS51192"/>
    </source>
</evidence>